<dbReference type="RefSeq" id="WP_193436453.1">
    <property type="nucleotide sequence ID" value="NZ_CP063144.1"/>
</dbReference>
<proteinExistence type="predicted"/>
<reference evidence="1 2" key="1">
    <citation type="submission" date="2020-10" db="EMBL/GenBank/DDBJ databases">
        <title>Complete genome sequence of Thermosphaera aggregans strain 3507.</title>
        <authorList>
            <person name="Zayulina K.S."/>
            <person name="Elcheninov A.G."/>
            <person name="Toshchakov S.V."/>
            <person name="Kublanov I.V."/>
            <person name="Kochetkova T.V."/>
        </authorList>
    </citation>
    <scope>NUCLEOTIDE SEQUENCE [LARGE SCALE GENOMIC DNA]</scope>
    <source>
        <strain evidence="1 2">3507</strain>
    </source>
</reference>
<dbReference type="AlphaFoldDB" id="A0A7M1URH9"/>
<dbReference type="Proteomes" id="UP000593766">
    <property type="component" value="Chromosome"/>
</dbReference>
<evidence type="ECO:0000313" key="2">
    <source>
        <dbReference type="Proteomes" id="UP000593766"/>
    </source>
</evidence>
<organism evidence="1 2">
    <name type="scientific">Thermosphaera chiliense</name>
    <dbReference type="NCBI Taxonomy" id="3402707"/>
    <lineage>
        <taxon>Archaea</taxon>
        <taxon>Thermoproteota</taxon>
        <taxon>Thermoprotei</taxon>
        <taxon>Desulfurococcales</taxon>
        <taxon>Desulfurococcaceae</taxon>
        <taxon>Thermosphaera</taxon>
    </lineage>
</organism>
<dbReference type="GeneID" id="59454072"/>
<gene>
    <name evidence="1" type="ORF">IMZ38_01600</name>
</gene>
<dbReference type="EMBL" id="CP063144">
    <property type="protein sequence ID" value="QOR94656.1"/>
    <property type="molecule type" value="Genomic_DNA"/>
</dbReference>
<evidence type="ECO:0000313" key="1">
    <source>
        <dbReference type="EMBL" id="QOR94656.1"/>
    </source>
</evidence>
<keyword evidence="2" id="KW-1185">Reference proteome</keyword>
<protein>
    <submittedName>
        <fullName evidence="1">Uncharacterized protein</fullName>
    </submittedName>
</protein>
<name>A0A7M1URH9_9CREN</name>
<accession>A0A7M1URH9</accession>
<sequence length="273" mass="31716">MFKKWFFKSDVEKFEDLMKKGFDEIKKRQFKKAADTFREAYEVAKKSKDPVLFGKANLALFYALFYEALHNLHKGKPTSFKQVAEQCKKLEPNIELDLGLVSKVYPLELARELEILAEYYDLPSFEINKIKSMDLNTAEKYERVANILLSEGNKRLILENLVNIHKPLDVIGFKLLGFSRIIKAANIEEENPLKAKELYSEASTLLPPDDPEVQNIKEFISDRISKLKSDVEKFEDLMKKGFDEIKKRQFKKAADTFREAYEVAKKIKRSSIA</sequence>
<dbReference type="KEGG" id="tcs:IMZ38_01600"/>